<dbReference type="EMBL" id="BGPR01083691">
    <property type="protein sequence ID" value="GBL92449.1"/>
    <property type="molecule type" value="Genomic_DNA"/>
</dbReference>
<evidence type="ECO:0000313" key="2">
    <source>
        <dbReference type="EMBL" id="GBL92449.1"/>
    </source>
</evidence>
<name>A0A4Y2BLF1_ARAVE</name>
<protein>
    <submittedName>
        <fullName evidence="2">Uncharacterized protein</fullName>
    </submittedName>
</protein>
<feature type="compositionally biased region" description="Basic and acidic residues" evidence="1">
    <location>
        <begin position="80"/>
        <end position="89"/>
    </location>
</feature>
<dbReference type="AlphaFoldDB" id="A0A4Y2BLF1"/>
<evidence type="ECO:0000313" key="3">
    <source>
        <dbReference type="Proteomes" id="UP000499080"/>
    </source>
</evidence>
<gene>
    <name evidence="2" type="ORF">AVEN_26585_1</name>
</gene>
<dbReference type="Proteomes" id="UP000499080">
    <property type="component" value="Unassembled WGS sequence"/>
</dbReference>
<organism evidence="2 3">
    <name type="scientific">Araneus ventricosus</name>
    <name type="common">Orbweaver spider</name>
    <name type="synonym">Epeira ventricosa</name>
    <dbReference type="NCBI Taxonomy" id="182803"/>
    <lineage>
        <taxon>Eukaryota</taxon>
        <taxon>Metazoa</taxon>
        <taxon>Ecdysozoa</taxon>
        <taxon>Arthropoda</taxon>
        <taxon>Chelicerata</taxon>
        <taxon>Arachnida</taxon>
        <taxon>Araneae</taxon>
        <taxon>Araneomorphae</taxon>
        <taxon>Entelegynae</taxon>
        <taxon>Araneoidea</taxon>
        <taxon>Araneidae</taxon>
        <taxon>Araneus</taxon>
    </lineage>
</organism>
<proteinExistence type="predicted"/>
<keyword evidence="3" id="KW-1185">Reference proteome</keyword>
<comment type="caution">
    <text evidence="2">The sequence shown here is derived from an EMBL/GenBank/DDBJ whole genome shotgun (WGS) entry which is preliminary data.</text>
</comment>
<dbReference type="OrthoDB" id="10205358at2759"/>
<feature type="region of interest" description="Disordered" evidence="1">
    <location>
        <begin position="48"/>
        <end position="89"/>
    </location>
</feature>
<reference evidence="2 3" key="1">
    <citation type="journal article" date="2019" name="Sci. Rep.">
        <title>Orb-weaving spider Araneus ventricosus genome elucidates the spidroin gene catalogue.</title>
        <authorList>
            <person name="Kono N."/>
            <person name="Nakamura H."/>
            <person name="Ohtoshi R."/>
            <person name="Moran D.A.P."/>
            <person name="Shinohara A."/>
            <person name="Yoshida Y."/>
            <person name="Fujiwara M."/>
            <person name="Mori M."/>
            <person name="Tomita M."/>
            <person name="Arakawa K."/>
        </authorList>
    </citation>
    <scope>NUCLEOTIDE SEQUENCE [LARGE SCALE GENOMIC DNA]</scope>
</reference>
<sequence length="89" mass="10020">MCEVVQRGRGRDVSDFKKDKIIGLNQSKKITKKIAEIGLRSVQRIIKTGKDSGEPSTTRNKMWTEKHLKFSGPKTTEATGEEKSQKINS</sequence>
<accession>A0A4Y2BLF1</accession>
<evidence type="ECO:0000256" key="1">
    <source>
        <dbReference type="SAM" id="MobiDB-lite"/>
    </source>
</evidence>